<reference evidence="1" key="1">
    <citation type="journal article" date="2016" name="PLoS ONE">
        <title>Mitochondrial Genome Analysis of Wild Rice (Oryza minuta) and Its Comparison with Other Related Species.</title>
        <authorList>
            <person name="Asaf S."/>
            <person name="Khan A.L."/>
            <person name="Khan A.R."/>
            <person name="Waqas M."/>
            <person name="Kang S.M."/>
            <person name="Khan M.A."/>
            <person name="Shahzad R."/>
            <person name="Seo C.W."/>
            <person name="Shin J.H."/>
            <person name="Lee I.J."/>
        </authorList>
    </citation>
    <scope>NUCLEOTIDE SEQUENCE</scope>
</reference>
<organism evidence="1">
    <name type="scientific">Oryza minuta</name>
    <dbReference type="NCBI Taxonomy" id="63629"/>
    <lineage>
        <taxon>Eukaryota</taxon>
        <taxon>Viridiplantae</taxon>
        <taxon>Streptophyta</taxon>
        <taxon>Embryophyta</taxon>
        <taxon>Tracheophyta</taxon>
        <taxon>Spermatophyta</taxon>
        <taxon>Magnoliopsida</taxon>
        <taxon>Liliopsida</taxon>
        <taxon>Poales</taxon>
        <taxon>Poaceae</taxon>
        <taxon>BOP clade</taxon>
        <taxon>Oryzoideae</taxon>
        <taxon>Oryzeae</taxon>
        <taxon>Oryzinae</taxon>
        <taxon>Oryza</taxon>
    </lineage>
</organism>
<gene>
    <name evidence="1" type="primary">orf153</name>
</gene>
<dbReference type="RefSeq" id="YP_009241989.1">
    <property type="nucleotide sequence ID" value="NC_029816.1"/>
</dbReference>
<sequence length="153" mass="17259">MSRASSYAAGSSFVVSREAPVKRIVGLAFQYWKLELQIGITTLGFKTTTSASFFAHRGSFVNSPEDHWNRNQYPWPHNSNLPNYSTYIPNHYPPPQNESNPGQGPCNCTSMPNPMWVANYTVQILVSKPMIQGPCHKINSKNIIIRTRFLLIS</sequence>
<geneLocation type="mitochondrion" evidence="1"/>
<accession>A0A141NB79</accession>
<protein>
    <submittedName>
        <fullName evidence="1">Uncharacterized protein</fullName>
    </submittedName>
</protein>
<proteinExistence type="predicted"/>
<dbReference type="EMBL" id="KU176938">
    <property type="protein sequence ID" value="AMA06708.1"/>
    <property type="molecule type" value="Genomic_DNA"/>
</dbReference>
<dbReference type="GeneID" id="27210792"/>
<name>A0A141NB79_ORYMI</name>
<keyword evidence="1" id="KW-0496">Mitochondrion</keyword>
<dbReference type="AlphaFoldDB" id="A0A141NB79"/>
<evidence type="ECO:0000313" key="1">
    <source>
        <dbReference type="EMBL" id="AMA06708.1"/>
    </source>
</evidence>